<organism evidence="1 2">
    <name type="scientific">Paralabilibaculum antarcticum</name>
    <dbReference type="NCBI Taxonomy" id="2912572"/>
    <lineage>
        <taxon>Bacteria</taxon>
        <taxon>Pseudomonadati</taxon>
        <taxon>Bacteroidota</taxon>
        <taxon>Bacteroidia</taxon>
        <taxon>Marinilabiliales</taxon>
        <taxon>Marinifilaceae</taxon>
        <taxon>Paralabilibaculum</taxon>
    </lineage>
</organism>
<dbReference type="Proteomes" id="UP001528920">
    <property type="component" value="Unassembled WGS sequence"/>
</dbReference>
<protein>
    <submittedName>
        <fullName evidence="1">Uncharacterized protein</fullName>
    </submittedName>
</protein>
<name>A0ABT5VVX9_9BACT</name>
<sequence length="54" mass="6065">MGGDAQLDNVTKTRNVSGFDKAVVVNRPQILARPLGNITQFDQKIFYKTELLNE</sequence>
<proteinExistence type="predicted"/>
<keyword evidence="2" id="KW-1185">Reference proteome</keyword>
<gene>
    <name evidence="1" type="ORF">L3049_16400</name>
</gene>
<evidence type="ECO:0000313" key="2">
    <source>
        <dbReference type="Proteomes" id="UP001528920"/>
    </source>
</evidence>
<dbReference type="EMBL" id="JAKJSC010000004">
    <property type="protein sequence ID" value="MDE5419576.1"/>
    <property type="molecule type" value="Genomic_DNA"/>
</dbReference>
<dbReference type="RefSeq" id="WP_275110906.1">
    <property type="nucleotide sequence ID" value="NZ_JAKJSC010000004.1"/>
</dbReference>
<accession>A0ABT5VVX9</accession>
<evidence type="ECO:0000313" key="1">
    <source>
        <dbReference type="EMBL" id="MDE5419576.1"/>
    </source>
</evidence>
<comment type="caution">
    <text evidence="1">The sequence shown here is derived from an EMBL/GenBank/DDBJ whole genome shotgun (WGS) entry which is preliminary data.</text>
</comment>
<reference evidence="1 2" key="1">
    <citation type="submission" date="2022-01" db="EMBL/GenBank/DDBJ databases">
        <title>Labilibaculum sp. nov, a marine bacterium isolated from Antarctica.</title>
        <authorList>
            <person name="Dai W."/>
        </authorList>
    </citation>
    <scope>NUCLEOTIDE SEQUENCE [LARGE SCALE GENOMIC DNA]</scope>
    <source>
        <strain evidence="1 2">DW002</strain>
    </source>
</reference>